<keyword evidence="2" id="KW-1185">Reference proteome</keyword>
<dbReference type="Proteomes" id="UP000501690">
    <property type="component" value="Linkage Group LG3"/>
</dbReference>
<evidence type="ECO:0000313" key="1">
    <source>
        <dbReference type="EMBL" id="QCD86496.1"/>
    </source>
</evidence>
<sequence length="95" mass="9992">MGVVCNRGLVDLICCEQYIRATGFGIIRLDEDYSALSCLYDVKSGDGCSVGGAVDGPDGSFNDGCRQDPWWLSRDGARLKVQATAADGAGGRGKN</sequence>
<name>A0A4D6LDL8_VIGUN</name>
<dbReference type="EMBL" id="CP039347">
    <property type="protein sequence ID" value="QCD86496.1"/>
    <property type="molecule type" value="Genomic_DNA"/>
</dbReference>
<protein>
    <submittedName>
        <fullName evidence="1">Uncharacterized protein</fullName>
    </submittedName>
</protein>
<organism evidence="1 2">
    <name type="scientific">Vigna unguiculata</name>
    <name type="common">Cowpea</name>
    <dbReference type="NCBI Taxonomy" id="3917"/>
    <lineage>
        <taxon>Eukaryota</taxon>
        <taxon>Viridiplantae</taxon>
        <taxon>Streptophyta</taxon>
        <taxon>Embryophyta</taxon>
        <taxon>Tracheophyta</taxon>
        <taxon>Spermatophyta</taxon>
        <taxon>Magnoliopsida</taxon>
        <taxon>eudicotyledons</taxon>
        <taxon>Gunneridae</taxon>
        <taxon>Pentapetalae</taxon>
        <taxon>rosids</taxon>
        <taxon>fabids</taxon>
        <taxon>Fabales</taxon>
        <taxon>Fabaceae</taxon>
        <taxon>Papilionoideae</taxon>
        <taxon>50 kb inversion clade</taxon>
        <taxon>NPAAA clade</taxon>
        <taxon>indigoferoid/millettioid clade</taxon>
        <taxon>Phaseoleae</taxon>
        <taxon>Vigna</taxon>
    </lineage>
</organism>
<dbReference type="AlphaFoldDB" id="A0A4D6LDL8"/>
<accession>A0A4D6LDL8</accession>
<evidence type="ECO:0000313" key="2">
    <source>
        <dbReference type="Proteomes" id="UP000501690"/>
    </source>
</evidence>
<gene>
    <name evidence="1" type="ORF">DEO72_LG3g1019</name>
</gene>
<reference evidence="1 2" key="1">
    <citation type="submission" date="2019-04" db="EMBL/GenBank/DDBJ databases">
        <title>An improved genome assembly and genetic linkage map for asparagus bean, Vigna unguiculata ssp. sesquipedialis.</title>
        <authorList>
            <person name="Xia Q."/>
            <person name="Zhang R."/>
            <person name="Dong Y."/>
        </authorList>
    </citation>
    <scope>NUCLEOTIDE SEQUENCE [LARGE SCALE GENOMIC DNA]</scope>
    <source>
        <tissue evidence="1">Leaf</tissue>
    </source>
</reference>
<proteinExistence type="predicted"/>